<evidence type="ECO:0000256" key="4">
    <source>
        <dbReference type="SAM" id="Coils"/>
    </source>
</evidence>
<dbReference type="FunFam" id="2.30.38.10:FF:000001">
    <property type="entry name" value="Non-ribosomal peptide synthetase PvdI"/>
    <property type="match status" value="1"/>
</dbReference>
<dbReference type="CDD" id="cd19543">
    <property type="entry name" value="DCL_NRPS"/>
    <property type="match status" value="1"/>
</dbReference>
<dbReference type="FunFam" id="3.40.50.980:FF:000001">
    <property type="entry name" value="Non-ribosomal peptide synthetase"/>
    <property type="match status" value="1"/>
</dbReference>
<dbReference type="PROSITE" id="PS00455">
    <property type="entry name" value="AMP_BINDING"/>
    <property type="match status" value="1"/>
</dbReference>
<feature type="domain" description="Carrier" evidence="6">
    <location>
        <begin position="1777"/>
        <end position="1852"/>
    </location>
</feature>
<dbReference type="Gene3D" id="3.30.300.30">
    <property type="match status" value="2"/>
</dbReference>
<dbReference type="Gene3D" id="3.40.50.980">
    <property type="match status" value="2"/>
</dbReference>
<dbReference type="Gene3D" id="3.30.559.10">
    <property type="entry name" value="Chloramphenicol acetyltransferase-like domain"/>
    <property type="match status" value="1"/>
</dbReference>
<dbReference type="CDD" id="cd05930">
    <property type="entry name" value="A_NRPS"/>
    <property type="match status" value="1"/>
</dbReference>
<feature type="region of interest" description="Disordered" evidence="5">
    <location>
        <begin position="1755"/>
        <end position="1781"/>
    </location>
</feature>
<dbReference type="PROSITE" id="PS00012">
    <property type="entry name" value="PHOSPHOPANTETHEINE"/>
    <property type="match status" value="1"/>
</dbReference>
<dbReference type="InterPro" id="IPR006162">
    <property type="entry name" value="Ppantetheine_attach_site"/>
</dbReference>
<dbReference type="PANTHER" id="PTHR45527:SF1">
    <property type="entry name" value="FATTY ACID SYNTHASE"/>
    <property type="match status" value="1"/>
</dbReference>
<dbReference type="Gene3D" id="2.30.38.10">
    <property type="entry name" value="Luciferase, Domain 3"/>
    <property type="match status" value="1"/>
</dbReference>
<dbReference type="PROSITE" id="PS50075">
    <property type="entry name" value="CARRIER"/>
    <property type="match status" value="2"/>
</dbReference>
<evidence type="ECO:0000256" key="3">
    <source>
        <dbReference type="ARBA" id="ARBA00022553"/>
    </source>
</evidence>
<gene>
    <name evidence="7" type="ORF">DEJ50_22025</name>
</gene>
<dbReference type="InterPro" id="IPR009081">
    <property type="entry name" value="PP-bd_ACP"/>
</dbReference>
<dbReference type="GO" id="GO:0017000">
    <property type="term" value="P:antibiotic biosynthetic process"/>
    <property type="evidence" value="ECO:0007669"/>
    <property type="project" value="UniProtKB-ARBA"/>
</dbReference>
<dbReference type="Pfam" id="PF13193">
    <property type="entry name" value="AMP-binding_C"/>
    <property type="match status" value="2"/>
</dbReference>
<dbReference type="FunFam" id="3.40.50.12780:FF:000012">
    <property type="entry name" value="Non-ribosomal peptide synthetase"/>
    <property type="match status" value="1"/>
</dbReference>
<dbReference type="SUPFAM" id="SSF56801">
    <property type="entry name" value="Acetyl-CoA synthetase-like"/>
    <property type="match status" value="2"/>
</dbReference>
<accession>A0A5P2D4M9</accession>
<dbReference type="PANTHER" id="PTHR45527">
    <property type="entry name" value="NONRIBOSOMAL PEPTIDE SYNTHETASE"/>
    <property type="match status" value="1"/>
</dbReference>
<dbReference type="GO" id="GO:0005737">
    <property type="term" value="C:cytoplasm"/>
    <property type="evidence" value="ECO:0007669"/>
    <property type="project" value="TreeGrafter"/>
</dbReference>
<evidence type="ECO:0000256" key="2">
    <source>
        <dbReference type="ARBA" id="ARBA00022450"/>
    </source>
</evidence>
<evidence type="ECO:0000313" key="8">
    <source>
        <dbReference type="Proteomes" id="UP000325211"/>
    </source>
</evidence>
<dbReference type="OrthoDB" id="2472181at2"/>
<dbReference type="InterPro" id="IPR010071">
    <property type="entry name" value="AA_adenyl_dom"/>
</dbReference>
<dbReference type="InterPro" id="IPR025110">
    <property type="entry name" value="AMP-bd_C"/>
</dbReference>
<dbReference type="InterPro" id="IPR020845">
    <property type="entry name" value="AMP-binding_CS"/>
</dbReference>
<dbReference type="InterPro" id="IPR000873">
    <property type="entry name" value="AMP-dep_synth/lig_dom"/>
</dbReference>
<sequence length="1992" mass="211894">MIHDRTHDASQEAWAPVLVPSDRPRLPDVAPRCSAVAHSQLEIEVPATADGTGPTGVLAAAFAALLFRYTGQDRIALAGPDGETRFPVDGQATLPELAAAGTTGPAADTPVVAFAADGTPAREHAPYELQLLVRGEALELHYDAALFDRHTAVRLLDHYRTLLADGLRTPAQPVSRLRLLTDEELQRTLVEWNRTETPLPAHGTLHEAFEAQVERAPEAIAVVHAGRRIGYGEINAAANRLAHHLRSLGVGPDVRVGLCLDRSPALLIAELAVLKAGGAYVPLDPDYPADRIAIMVNGTSCAVMISREDLTSNLPERDEQSPPLVLVDRDAEILAALPEHNPEPVAGPEHLCYIIHTSGSTGAPKPIALRHLGVLNNIADLNTRFAVGPGDSVLALSSPSFDMSVYEFLGLTAAGGTVIVPEAGRTKDPVHWAELAAAEGVTVWNSAPALLGLLADQLEQTGADPLPQLRLALLGGDWVPVPLADRIRAFAPDLRFIVMGGATESSIHSTLFEVEKADPDWTSIPYGRPMANQRTYILDEALQPVPPGVPGELYLAGIGLARGYLNQPERTAERFIEWSYGEVAERLYRTGDVARFGPDGLIELLGRADFQVKIHGLRVELGEIESVLRAHPAVRQSVVVARSNRLVAYVVPEAGDGTGAGGTAPALDTEELLRTAAARLPEYMVPAAVVTLEKLPLTPNGKLDRKGLPEPELATAAYRAPRTAEEETLAGVFAEVLGAARIGIDDDFLAIGGDSIRAIQVVTRARARGLEVTPRQILQSRTVAALAAVATGTDPAAEAAGTAPLASPDSPEFRTWQQRYPGLSDVWPLTALQSGILFESTLNDTGYDAYQMQTVFHLSGPVDPARMRAAGQALLDRYANLRVAFVPDSDDNLVQLVVDGVALPWQEVDLTGLAPAERDAAFEAFLTEDYARHFDRTAPPLLRLTLVQFGEDRHELVLTTHHVLIDGWSEPILMQDLLRLYASGGDASGLPRVRDFREFLAWLDRQDRAETAKAWAEELAGVEEPTLLVPTTAPRAQASGAGSAGLGLSEDESRSLFRKASELGVTVNTLVQGAWAVLLGGLTGRRDVVFGATVSGRPAALPGVESMVGLFINTLPVRVRYAPGDTLAEVLTGLQDRQSVLLDHHHHSLVEIHQATGLDTLFDTLVAFQSYPVDRVGIAEATAAAGVEVTGIRAEGAANYPLALIVETEPHVRLNLQYHRNLFTEDAVDDIAERLHGVLRQLLADSDLRVDAVDVLLEAERDRIIRGYHEAVTAAPAPGDTLPALIERQAASAPDAVAVVSDGLSLTYRELNRRADALARHLVRLGAGPEAVVGLALPRSAQLAVALLATLKSGAAFVLTGSGRSGPERDPLPAQAGAGLVLTQADVDAPYAVPGDGDPVAAAPSAPQQLAWLRRAPQQDGAPAGAAISHRALFEGVTGFATGAGLVPGTRLLAASPHGDAVAFEILAALSGGACVEVVRDPGALAEQGGWSGDVISTTAPFFAGLLNGTAGAGAFRAGTVVLTGEPVLASFARRVRTAIPGVRVVGSYSPAGTVRATAFTVPAGDEDAPGTGTLPLGQPLDGLRFHVLNESFAPVPAGVTGALYVGGGVARGYHGRGALTADRFLPDPFGPAGARMFRTGDLARWGRDGRLELIGRGGAQVKIRGRRFRTDEVEAVLAAHPAVSQAAVVARPADGPDGDDRLVGYVVPLRAGGTEAAAALGAEQLREFAAQQLPDPMVPATVVTLEELPLTADGTVDRDALPEPGADTAADSGHRPGRTPQEEAVCGVFAEVLGVERVGIDDNIFALGCNSLKATRIIGRLRRTVGLEVSIRLLFQHPTIAELSGHLKPATAKSRPALGKSIKQTVKSIRNETKESVIQMRAQAQDQAQQLKETLEESYREQYSGPEFNARIQEDIDNRIQSSMQWGGNKPKDPKDAQRRLKRMLDRFAEEVRDNTKHHQLTEEQLDAVQETLTATLATLRTRVTENRKTL</sequence>
<dbReference type="InterPro" id="IPR045851">
    <property type="entry name" value="AMP-bd_C_sf"/>
</dbReference>
<proteinExistence type="predicted"/>
<dbReference type="InterPro" id="IPR042099">
    <property type="entry name" value="ANL_N_sf"/>
</dbReference>
<protein>
    <recommendedName>
        <fullName evidence="6">Carrier domain-containing protein</fullName>
    </recommendedName>
</protein>
<keyword evidence="3" id="KW-0597">Phosphoprotein</keyword>
<dbReference type="InterPro" id="IPR023213">
    <property type="entry name" value="CAT-like_dom_sf"/>
</dbReference>
<dbReference type="Pfam" id="PF00550">
    <property type="entry name" value="PP-binding"/>
    <property type="match status" value="2"/>
</dbReference>
<dbReference type="InterPro" id="IPR036736">
    <property type="entry name" value="ACP-like_sf"/>
</dbReference>
<evidence type="ECO:0000256" key="1">
    <source>
        <dbReference type="ARBA" id="ARBA00001957"/>
    </source>
</evidence>
<dbReference type="Gene3D" id="1.10.1200.10">
    <property type="entry name" value="ACP-like"/>
    <property type="match status" value="1"/>
</dbReference>
<keyword evidence="4" id="KW-0175">Coiled coil</keyword>
<feature type="domain" description="Carrier" evidence="6">
    <location>
        <begin position="720"/>
        <end position="794"/>
    </location>
</feature>
<evidence type="ECO:0000313" key="7">
    <source>
        <dbReference type="EMBL" id="QES50105.1"/>
    </source>
</evidence>
<dbReference type="GO" id="GO:0044550">
    <property type="term" value="P:secondary metabolite biosynthetic process"/>
    <property type="evidence" value="ECO:0007669"/>
    <property type="project" value="TreeGrafter"/>
</dbReference>
<name>A0A5P2D4M9_STRVZ</name>
<dbReference type="InterPro" id="IPR001242">
    <property type="entry name" value="Condensation_dom"/>
</dbReference>
<dbReference type="GO" id="GO:0008610">
    <property type="term" value="P:lipid biosynthetic process"/>
    <property type="evidence" value="ECO:0007669"/>
    <property type="project" value="UniProtKB-ARBA"/>
</dbReference>
<dbReference type="SUPFAM" id="SSF52777">
    <property type="entry name" value="CoA-dependent acyltransferases"/>
    <property type="match status" value="3"/>
</dbReference>
<dbReference type="RefSeq" id="WP_150209672.1">
    <property type="nucleotide sequence ID" value="NZ_CP029190.1"/>
</dbReference>
<dbReference type="InterPro" id="IPR020806">
    <property type="entry name" value="PKS_PP-bd"/>
</dbReference>
<dbReference type="Gene3D" id="3.30.559.30">
    <property type="entry name" value="Nonribosomal peptide synthetase, condensation domain"/>
    <property type="match status" value="2"/>
</dbReference>
<evidence type="ECO:0000256" key="5">
    <source>
        <dbReference type="SAM" id="MobiDB-lite"/>
    </source>
</evidence>
<dbReference type="GO" id="GO:0043041">
    <property type="term" value="P:amino acid activation for nonribosomal peptide biosynthetic process"/>
    <property type="evidence" value="ECO:0007669"/>
    <property type="project" value="TreeGrafter"/>
</dbReference>
<dbReference type="GO" id="GO:0003824">
    <property type="term" value="F:catalytic activity"/>
    <property type="evidence" value="ECO:0007669"/>
    <property type="project" value="InterPro"/>
</dbReference>
<dbReference type="Gene3D" id="3.40.50.12780">
    <property type="entry name" value="N-terminal domain of ligase-like"/>
    <property type="match status" value="1"/>
</dbReference>
<dbReference type="EMBL" id="CP029190">
    <property type="protein sequence ID" value="QES50105.1"/>
    <property type="molecule type" value="Genomic_DNA"/>
</dbReference>
<keyword evidence="2" id="KW-0596">Phosphopantetheine</keyword>
<dbReference type="Pfam" id="PF00668">
    <property type="entry name" value="Condensation"/>
    <property type="match status" value="1"/>
</dbReference>
<dbReference type="SUPFAM" id="SSF47336">
    <property type="entry name" value="ACP-like"/>
    <property type="match status" value="2"/>
</dbReference>
<dbReference type="FunFam" id="3.30.300.30:FF:000015">
    <property type="entry name" value="Nonribosomal peptide synthase SidD"/>
    <property type="match status" value="1"/>
</dbReference>
<dbReference type="InterPro" id="IPR029058">
    <property type="entry name" value="AB_hydrolase_fold"/>
</dbReference>
<reference evidence="7 8" key="1">
    <citation type="submission" date="2018-05" db="EMBL/GenBank/DDBJ databases">
        <title>Streptomyces venezuelae.</title>
        <authorList>
            <person name="Kim W."/>
            <person name="Lee N."/>
            <person name="Cho B.-K."/>
        </authorList>
    </citation>
    <scope>NUCLEOTIDE SEQUENCE [LARGE SCALE GENOMIC DNA]</scope>
    <source>
        <strain evidence="7 8">ATCC 21782</strain>
    </source>
</reference>
<dbReference type="SMART" id="SM00823">
    <property type="entry name" value="PKS_PP"/>
    <property type="match status" value="2"/>
</dbReference>
<evidence type="ECO:0000259" key="6">
    <source>
        <dbReference type="PROSITE" id="PS50075"/>
    </source>
</evidence>
<feature type="coiled-coil region" evidence="4">
    <location>
        <begin position="1875"/>
        <end position="1902"/>
    </location>
</feature>
<dbReference type="FunFam" id="1.10.1200.10:FF:000005">
    <property type="entry name" value="Nonribosomal peptide synthetase 1"/>
    <property type="match status" value="1"/>
</dbReference>
<comment type="cofactor">
    <cofactor evidence="1">
        <name>pantetheine 4'-phosphate</name>
        <dbReference type="ChEBI" id="CHEBI:47942"/>
    </cofactor>
</comment>
<organism evidence="7 8">
    <name type="scientific">Streptomyces venezuelae</name>
    <dbReference type="NCBI Taxonomy" id="54571"/>
    <lineage>
        <taxon>Bacteria</taxon>
        <taxon>Bacillati</taxon>
        <taxon>Actinomycetota</taxon>
        <taxon>Actinomycetes</taxon>
        <taxon>Kitasatosporales</taxon>
        <taxon>Streptomycetaceae</taxon>
        <taxon>Streptomyces</taxon>
    </lineage>
</organism>
<dbReference type="Proteomes" id="UP000325211">
    <property type="component" value="Chromosome"/>
</dbReference>
<dbReference type="NCBIfam" id="TIGR01733">
    <property type="entry name" value="AA-adenyl-dom"/>
    <property type="match status" value="1"/>
</dbReference>
<dbReference type="Pfam" id="PF00501">
    <property type="entry name" value="AMP-binding"/>
    <property type="match status" value="3"/>
</dbReference>
<dbReference type="GO" id="GO:0031177">
    <property type="term" value="F:phosphopantetheine binding"/>
    <property type="evidence" value="ECO:0007669"/>
    <property type="project" value="InterPro"/>
</dbReference>
<dbReference type="Gene3D" id="3.40.50.1820">
    <property type="entry name" value="alpha/beta hydrolase"/>
    <property type="match status" value="1"/>
</dbReference>